<organism evidence="2 3">
    <name type="scientific">Desulfitobacterium chlororespirans DSM 11544</name>
    <dbReference type="NCBI Taxonomy" id="1121395"/>
    <lineage>
        <taxon>Bacteria</taxon>
        <taxon>Bacillati</taxon>
        <taxon>Bacillota</taxon>
        <taxon>Clostridia</taxon>
        <taxon>Eubacteriales</taxon>
        <taxon>Desulfitobacteriaceae</taxon>
        <taxon>Desulfitobacterium</taxon>
    </lineage>
</organism>
<feature type="transmembrane region" description="Helical" evidence="1">
    <location>
        <begin position="33"/>
        <end position="50"/>
    </location>
</feature>
<protein>
    <submittedName>
        <fullName evidence="2">Uncharacterized protein</fullName>
    </submittedName>
</protein>
<evidence type="ECO:0000313" key="2">
    <source>
        <dbReference type="EMBL" id="SHN87894.1"/>
    </source>
</evidence>
<evidence type="ECO:0000313" key="3">
    <source>
        <dbReference type="Proteomes" id="UP000184010"/>
    </source>
</evidence>
<keyword evidence="1" id="KW-1133">Transmembrane helix</keyword>
<dbReference type="STRING" id="1121395.SAMN02745215_05011"/>
<dbReference type="Proteomes" id="UP000184010">
    <property type="component" value="Unassembled WGS sequence"/>
</dbReference>
<keyword evidence="3" id="KW-1185">Reference proteome</keyword>
<name>A0A1M7UY58_9FIRM</name>
<sequence length="56" mass="6118">MLLCLLSSPFAFFIGSSIYIILTITVGLHSADLAAFMSIVMIVLLLVLGLKKFKDK</sequence>
<reference evidence="3" key="1">
    <citation type="submission" date="2016-12" db="EMBL/GenBank/DDBJ databases">
        <authorList>
            <person name="Varghese N."/>
            <person name="Submissions S."/>
        </authorList>
    </citation>
    <scope>NUCLEOTIDE SEQUENCE [LARGE SCALE GENOMIC DNA]</scope>
    <source>
        <strain evidence="3">DSM 11544</strain>
    </source>
</reference>
<gene>
    <name evidence="2" type="ORF">SAMN02745215_05011</name>
</gene>
<keyword evidence="1" id="KW-0472">Membrane</keyword>
<dbReference type="AlphaFoldDB" id="A0A1M7UY58"/>
<proteinExistence type="predicted"/>
<evidence type="ECO:0000256" key="1">
    <source>
        <dbReference type="SAM" id="Phobius"/>
    </source>
</evidence>
<keyword evidence="1" id="KW-0812">Transmembrane</keyword>
<dbReference type="EMBL" id="FRDN01000021">
    <property type="protein sequence ID" value="SHN87894.1"/>
    <property type="molecule type" value="Genomic_DNA"/>
</dbReference>
<accession>A0A1M7UY58</accession>